<sequence length="224" mass="23475">MTAPTRPQPWLPVLPFFVGWALGALAFVLVRWLGERLLTDPCQGHTLLALLMPLVLGPGGLGLTITQWEKPKVAALGLGFVVASFLPALGVAAQDLGRLRASGCAGGYIIVTPQQGGQSVSETALKAGETQTLTGRIGGYGPPAYPEAFALSAKSALPGLQLSVSPAQVRAGEAFTVTVHAPKDMPLNIYDWTLEAKYLGVPPHKSRRGDAPTASALLKTNVVY</sequence>
<evidence type="ECO:0000313" key="3">
    <source>
        <dbReference type="Proteomes" id="UP001596297"/>
    </source>
</evidence>
<evidence type="ECO:0000313" key="2">
    <source>
        <dbReference type="EMBL" id="MFC6591389.1"/>
    </source>
</evidence>
<name>A0ABW1YB65_9DEIO</name>
<evidence type="ECO:0000256" key="1">
    <source>
        <dbReference type="SAM" id="Phobius"/>
    </source>
</evidence>
<protein>
    <recommendedName>
        <fullName evidence="4">DUF4131 domain-containing protein</fullName>
    </recommendedName>
</protein>
<evidence type="ECO:0008006" key="4">
    <source>
        <dbReference type="Google" id="ProtNLM"/>
    </source>
</evidence>
<keyword evidence="1" id="KW-1133">Transmembrane helix</keyword>
<reference evidence="3" key="1">
    <citation type="journal article" date="2019" name="Int. J. Syst. Evol. Microbiol.">
        <title>The Global Catalogue of Microorganisms (GCM) 10K type strain sequencing project: providing services to taxonomists for standard genome sequencing and annotation.</title>
        <authorList>
            <consortium name="The Broad Institute Genomics Platform"/>
            <consortium name="The Broad Institute Genome Sequencing Center for Infectious Disease"/>
            <person name="Wu L."/>
            <person name="Ma J."/>
        </authorList>
    </citation>
    <scope>NUCLEOTIDE SEQUENCE [LARGE SCALE GENOMIC DNA]</scope>
    <source>
        <strain evidence="3">CGMCC 1.15772</strain>
    </source>
</reference>
<dbReference type="Proteomes" id="UP001596297">
    <property type="component" value="Unassembled WGS sequence"/>
</dbReference>
<comment type="caution">
    <text evidence="2">The sequence shown here is derived from an EMBL/GenBank/DDBJ whole genome shotgun (WGS) entry which is preliminary data.</text>
</comment>
<keyword evidence="1" id="KW-0472">Membrane</keyword>
<accession>A0ABW1YB65</accession>
<dbReference type="RefSeq" id="WP_380082390.1">
    <property type="nucleotide sequence ID" value="NZ_JBHSWD010000001.1"/>
</dbReference>
<keyword evidence="1" id="KW-0812">Transmembrane</keyword>
<proteinExistence type="predicted"/>
<organism evidence="2 3">
    <name type="scientific">Deinococcus lacus</name>
    <dbReference type="NCBI Taxonomy" id="392561"/>
    <lineage>
        <taxon>Bacteria</taxon>
        <taxon>Thermotogati</taxon>
        <taxon>Deinococcota</taxon>
        <taxon>Deinococci</taxon>
        <taxon>Deinococcales</taxon>
        <taxon>Deinococcaceae</taxon>
        <taxon>Deinococcus</taxon>
    </lineage>
</organism>
<gene>
    <name evidence="2" type="ORF">ACFP81_04750</name>
</gene>
<dbReference type="EMBL" id="JBHSWD010000001">
    <property type="protein sequence ID" value="MFC6591389.1"/>
    <property type="molecule type" value="Genomic_DNA"/>
</dbReference>
<feature type="transmembrane region" description="Helical" evidence="1">
    <location>
        <begin position="74"/>
        <end position="93"/>
    </location>
</feature>
<feature type="transmembrane region" description="Helical" evidence="1">
    <location>
        <begin position="12"/>
        <end position="34"/>
    </location>
</feature>
<keyword evidence="3" id="KW-1185">Reference proteome</keyword>
<feature type="transmembrane region" description="Helical" evidence="1">
    <location>
        <begin position="46"/>
        <end position="68"/>
    </location>
</feature>